<reference evidence="1" key="1">
    <citation type="journal article" date="2014" name="Front. Microbiol.">
        <title>High frequency of phylogenetically diverse reductive dehalogenase-homologous genes in deep subseafloor sedimentary metagenomes.</title>
        <authorList>
            <person name="Kawai M."/>
            <person name="Futagami T."/>
            <person name="Toyoda A."/>
            <person name="Takaki Y."/>
            <person name="Nishi S."/>
            <person name="Hori S."/>
            <person name="Arai W."/>
            <person name="Tsubouchi T."/>
            <person name="Morono Y."/>
            <person name="Uchiyama I."/>
            <person name="Ito T."/>
            <person name="Fujiyama A."/>
            <person name="Inagaki F."/>
            <person name="Takami H."/>
        </authorList>
    </citation>
    <scope>NUCLEOTIDE SEQUENCE</scope>
    <source>
        <strain evidence="1">Expedition CK06-06</strain>
    </source>
</reference>
<gene>
    <name evidence="1" type="ORF">S01H1_71146</name>
</gene>
<dbReference type="AlphaFoldDB" id="X0X7E4"/>
<sequence length="80" mass="9240">MSEARVKQASEATAETECRHHWLIESPHGPTSMGICRLCGAQKEFRNWAYSWLWEDQPLSELSYGRWGLSREFRAPVSEA</sequence>
<dbReference type="EMBL" id="BARS01047358">
    <property type="protein sequence ID" value="GAG39154.1"/>
    <property type="molecule type" value="Genomic_DNA"/>
</dbReference>
<comment type="caution">
    <text evidence="1">The sequence shown here is derived from an EMBL/GenBank/DDBJ whole genome shotgun (WGS) entry which is preliminary data.</text>
</comment>
<organism evidence="1">
    <name type="scientific">marine sediment metagenome</name>
    <dbReference type="NCBI Taxonomy" id="412755"/>
    <lineage>
        <taxon>unclassified sequences</taxon>
        <taxon>metagenomes</taxon>
        <taxon>ecological metagenomes</taxon>
    </lineage>
</organism>
<accession>X0X7E4</accession>
<proteinExistence type="predicted"/>
<protein>
    <submittedName>
        <fullName evidence="1">Uncharacterized protein</fullName>
    </submittedName>
</protein>
<name>X0X7E4_9ZZZZ</name>
<evidence type="ECO:0000313" key="1">
    <source>
        <dbReference type="EMBL" id="GAG39154.1"/>
    </source>
</evidence>